<gene>
    <name evidence="2" type="ORF">NCTC9419_03845</name>
</gene>
<feature type="transmembrane region" description="Helical" evidence="1">
    <location>
        <begin position="12"/>
        <end position="29"/>
    </location>
</feature>
<dbReference type="AlphaFoldDB" id="A0A3S4JWQ2"/>
<keyword evidence="1" id="KW-0812">Transmembrane</keyword>
<dbReference type="EMBL" id="LR134155">
    <property type="protein sequence ID" value="VEA72248.1"/>
    <property type="molecule type" value="Genomic_DNA"/>
</dbReference>
<protein>
    <submittedName>
        <fullName evidence="2">Uncharacterized protein</fullName>
    </submittedName>
</protein>
<organism evidence="2 3">
    <name type="scientific">Serratia rubidaea</name>
    <name type="common">Serratia marinorubra</name>
    <dbReference type="NCBI Taxonomy" id="61652"/>
    <lineage>
        <taxon>Bacteria</taxon>
        <taxon>Pseudomonadati</taxon>
        <taxon>Pseudomonadota</taxon>
        <taxon>Gammaproteobacteria</taxon>
        <taxon>Enterobacterales</taxon>
        <taxon>Yersiniaceae</taxon>
        <taxon>Serratia</taxon>
    </lineage>
</organism>
<accession>A0A3S4JWQ2</accession>
<evidence type="ECO:0000256" key="1">
    <source>
        <dbReference type="SAM" id="Phobius"/>
    </source>
</evidence>
<dbReference type="Proteomes" id="UP000271603">
    <property type="component" value="Chromosome"/>
</dbReference>
<feature type="transmembrane region" description="Helical" evidence="1">
    <location>
        <begin position="35"/>
        <end position="52"/>
    </location>
</feature>
<sequence length="58" mass="6922">MRRAILWLAQSFFYLIPAVIILLGVYVFVRYIPGYAAVLSLSWIILVSFVYIKYNKWY</sequence>
<reference evidence="2 3" key="1">
    <citation type="submission" date="2018-12" db="EMBL/GenBank/DDBJ databases">
        <authorList>
            <consortium name="Pathogen Informatics"/>
        </authorList>
    </citation>
    <scope>NUCLEOTIDE SEQUENCE [LARGE SCALE GENOMIC DNA]</scope>
    <source>
        <strain evidence="2 3">NCTC9419</strain>
    </source>
</reference>
<name>A0A3S4JWQ2_SERRU</name>
<proteinExistence type="predicted"/>
<evidence type="ECO:0000313" key="3">
    <source>
        <dbReference type="Proteomes" id="UP000271603"/>
    </source>
</evidence>
<keyword evidence="1" id="KW-0472">Membrane</keyword>
<evidence type="ECO:0000313" key="2">
    <source>
        <dbReference type="EMBL" id="VEA72248.1"/>
    </source>
</evidence>
<keyword evidence="1" id="KW-1133">Transmembrane helix</keyword>